<dbReference type="EMBL" id="CP011310">
    <property type="protein sequence ID" value="AKQ43189.2"/>
    <property type="molecule type" value="Genomic_DNA"/>
</dbReference>
<keyword evidence="3" id="KW-1185">Reference proteome</keyword>
<keyword evidence="1" id="KW-0472">Membrane</keyword>
<reference evidence="2 3" key="1">
    <citation type="journal article" date="2015" name="Int. J. Syst. Evol. Microbiol.">
        <title>Erythrobacter atlanticus sp. nov., a bacterium from ocean sediment able to degrade polycyclic aromatic hydrocarbons.</title>
        <authorList>
            <person name="Zhuang L."/>
            <person name="Liu Y."/>
            <person name="Wang L."/>
            <person name="Wang W."/>
            <person name="Shao Z."/>
        </authorList>
    </citation>
    <scope>NUCLEOTIDE SEQUENCE [LARGE SCALE GENOMIC DNA]</scope>
    <source>
        <strain evidence="3">s21-N3</strain>
    </source>
</reference>
<dbReference type="STRING" id="1648404.CP97_04855"/>
<reference evidence="3" key="2">
    <citation type="submission" date="2015-04" db="EMBL/GenBank/DDBJ databases">
        <title>The complete genome sequence of Erythrobacter sp. s21-N3.</title>
        <authorList>
            <person name="Zhuang L."/>
            <person name="Liu Y."/>
            <person name="Shao Z."/>
        </authorList>
    </citation>
    <scope>NUCLEOTIDE SEQUENCE [LARGE SCALE GENOMIC DNA]</scope>
    <source>
        <strain evidence="3">s21-N3</strain>
    </source>
</reference>
<dbReference type="KEGG" id="ery:CP97_04855"/>
<dbReference type="Proteomes" id="UP000059113">
    <property type="component" value="Chromosome"/>
</dbReference>
<gene>
    <name evidence="2" type="ORF">CP97_04855</name>
</gene>
<evidence type="ECO:0000313" key="3">
    <source>
        <dbReference type="Proteomes" id="UP000059113"/>
    </source>
</evidence>
<name>A0A0H4VJN3_9SPHN</name>
<evidence type="ECO:0000313" key="2">
    <source>
        <dbReference type="EMBL" id="AKQ43189.2"/>
    </source>
</evidence>
<sequence>MAIKLDMGKAWNDAVALLSANKDVVLIVAAVFFFLPNAIASLTIPQPTELEAMTAAGGQPDMDALVEVLTVYWSSVWWVFALLAVVQAIGMLGLLALLRDSSRPTVGQALSFGVKALLPYIACQLLATLLMVIVVGVLVGIGALIAPAVAALLGLAGMVFAVYIYVKFSLLSPVIGIEGRFSPISALQRSWQLTKGNSLRLFAFYLMLIVVFMVLSIVASMFLALFSIMGEELGLFASAIGGALITMVVTSIMLAVLASVHQQLSGGSGVTARATFE</sequence>
<keyword evidence="1" id="KW-1133">Transmembrane helix</keyword>
<feature type="transmembrane region" description="Helical" evidence="1">
    <location>
        <begin position="202"/>
        <end position="229"/>
    </location>
</feature>
<dbReference type="RefSeq" id="WP_048885019.1">
    <property type="nucleotide sequence ID" value="NZ_CP011310.1"/>
</dbReference>
<dbReference type="OrthoDB" id="7391073at2"/>
<evidence type="ECO:0008006" key="4">
    <source>
        <dbReference type="Google" id="ProtNLM"/>
    </source>
</evidence>
<proteinExistence type="predicted"/>
<dbReference type="AlphaFoldDB" id="A0A0H4VJN3"/>
<evidence type="ECO:0000256" key="1">
    <source>
        <dbReference type="SAM" id="Phobius"/>
    </source>
</evidence>
<feature type="transmembrane region" description="Helical" evidence="1">
    <location>
        <begin position="145"/>
        <end position="166"/>
    </location>
</feature>
<feature type="transmembrane region" description="Helical" evidence="1">
    <location>
        <begin position="117"/>
        <end position="139"/>
    </location>
</feature>
<organism evidence="2 3">
    <name type="scientific">Aurantiacibacter atlanticus</name>
    <dbReference type="NCBI Taxonomy" id="1648404"/>
    <lineage>
        <taxon>Bacteria</taxon>
        <taxon>Pseudomonadati</taxon>
        <taxon>Pseudomonadota</taxon>
        <taxon>Alphaproteobacteria</taxon>
        <taxon>Sphingomonadales</taxon>
        <taxon>Erythrobacteraceae</taxon>
        <taxon>Aurantiacibacter</taxon>
    </lineage>
</organism>
<protein>
    <recommendedName>
        <fullName evidence="4">Glycerophosphoryl diester phosphodiesterase membrane domain-containing protein</fullName>
    </recommendedName>
</protein>
<keyword evidence="1" id="KW-0812">Transmembrane</keyword>
<accession>A0A0H4VJN3</accession>
<feature type="transmembrane region" description="Helical" evidence="1">
    <location>
        <begin position="76"/>
        <end position="97"/>
    </location>
</feature>
<feature type="transmembrane region" description="Helical" evidence="1">
    <location>
        <begin position="235"/>
        <end position="258"/>
    </location>
</feature>